<dbReference type="Pfam" id="PF05380">
    <property type="entry name" value="Peptidase_A17"/>
    <property type="match status" value="1"/>
</dbReference>
<accession>A0AA47MH62</accession>
<proteinExistence type="predicted"/>
<dbReference type="InterPro" id="IPR043502">
    <property type="entry name" value="DNA/RNA_pol_sf"/>
</dbReference>
<dbReference type="AlphaFoldDB" id="A0AA47MH62"/>
<evidence type="ECO:0000313" key="2">
    <source>
        <dbReference type="EMBL" id="KAK0140258.1"/>
    </source>
</evidence>
<keyword evidence="3" id="KW-1185">Reference proteome</keyword>
<dbReference type="EMBL" id="JAOPHQ010004264">
    <property type="protein sequence ID" value="KAK0140258.1"/>
    <property type="molecule type" value="Genomic_DNA"/>
</dbReference>
<organism evidence="2 3">
    <name type="scientific">Merluccius polli</name>
    <name type="common">Benguela hake</name>
    <name type="synonym">Merluccius cadenati</name>
    <dbReference type="NCBI Taxonomy" id="89951"/>
    <lineage>
        <taxon>Eukaryota</taxon>
        <taxon>Metazoa</taxon>
        <taxon>Chordata</taxon>
        <taxon>Craniata</taxon>
        <taxon>Vertebrata</taxon>
        <taxon>Euteleostomi</taxon>
        <taxon>Actinopterygii</taxon>
        <taxon>Neopterygii</taxon>
        <taxon>Teleostei</taxon>
        <taxon>Neoteleostei</taxon>
        <taxon>Acanthomorphata</taxon>
        <taxon>Zeiogadaria</taxon>
        <taxon>Gadariae</taxon>
        <taxon>Gadiformes</taxon>
        <taxon>Gadoidei</taxon>
        <taxon>Merlucciidae</taxon>
        <taxon>Merluccius</taxon>
    </lineage>
</organism>
<feature type="compositionally biased region" description="Basic and acidic residues" evidence="1">
    <location>
        <begin position="528"/>
        <end position="537"/>
    </location>
</feature>
<feature type="region of interest" description="Disordered" evidence="1">
    <location>
        <begin position="527"/>
        <end position="549"/>
    </location>
</feature>
<comment type="caution">
    <text evidence="2">The sequence shown here is derived from an EMBL/GenBank/DDBJ whole genome shotgun (WGS) entry which is preliminary data.</text>
</comment>
<dbReference type="InterPro" id="IPR008042">
    <property type="entry name" value="Retrotrans_Pao"/>
</dbReference>
<protein>
    <submittedName>
        <fullName evidence="2">Uncharacterized protein</fullName>
    </submittedName>
</protein>
<gene>
    <name evidence="2" type="ORF">N1851_022806</name>
</gene>
<evidence type="ECO:0000313" key="3">
    <source>
        <dbReference type="Proteomes" id="UP001174136"/>
    </source>
</evidence>
<reference evidence="2" key="1">
    <citation type="journal article" date="2023" name="Front. Mar. Sci.">
        <title>A new Merluccius polli reference genome to investigate the effects of global change in West African waters.</title>
        <authorList>
            <person name="Mateo J.L."/>
            <person name="Blanco-Fernandez C."/>
            <person name="Garcia-Vazquez E."/>
            <person name="Machado-Schiaffino G."/>
        </authorList>
    </citation>
    <scope>NUCLEOTIDE SEQUENCE</scope>
    <source>
        <strain evidence="2">C29</strain>
        <tissue evidence="2">Fin</tissue>
    </source>
</reference>
<evidence type="ECO:0000256" key="1">
    <source>
        <dbReference type="SAM" id="MobiDB-lite"/>
    </source>
</evidence>
<sequence length="603" mass="69490">MPNNYNVALQRTLNLAGKFKKNCTYAEEYKVFMENVLQKGYAEKVPQAQVQRNDGHAMYYKVQVQQNHRDFLRFLWWPEGDISKPLEVYRMKVHLFGTVSSPSIANFALKQTGRDHSDQYSNEVFNTIKNSFYVDDCLKSVVSTSQAIKLTKDLMEACAQGGFTLTKWVSNSQEVVAQLDLDKEKPPLERVLGIQWDIQRDTFGFSVSIQDRVPTWRTIFSIVSSIYDPLGFLSPFILKAKQILQKVCMDKCGWDEVIPEHLAKPWKQWIAELDQLSRFEVDRCIKPESFGLTRTAELHHFCDASETGYGTASYLRLTNDKADVHVTFVLGKSRVIPLKQITIPRLELAAASLAVKVDRMLQRELHMELQVSTFWTDSTSVLKYIHNKTKRFHTYVANRQLVQRKSMAARKLKGQSSRLCFTRIEDGNVFGFNTMVEGAVSDLIEHFSSWKKLQRAVGWLLKLKRLLLLKSQKVNERVTNTKPAEKPTDEHHGLSVEDLDEAEKSVISYEQQRYFASELTLLRKGKPNHKDWRKDKPIGSANKLEEPDYSSQRLPRLQIDSARHPSAGWTCRKKPHALQARPEVLVTLFHLSCQENNKILCFL</sequence>
<dbReference type="SUPFAM" id="SSF56672">
    <property type="entry name" value="DNA/RNA polymerases"/>
    <property type="match status" value="1"/>
</dbReference>
<dbReference type="Proteomes" id="UP001174136">
    <property type="component" value="Unassembled WGS sequence"/>
</dbReference>
<dbReference type="PANTHER" id="PTHR47331">
    <property type="entry name" value="PHD-TYPE DOMAIN-CONTAINING PROTEIN"/>
    <property type="match status" value="1"/>
</dbReference>
<dbReference type="PANTHER" id="PTHR47331:SF1">
    <property type="entry name" value="GAG-LIKE PROTEIN"/>
    <property type="match status" value="1"/>
</dbReference>
<name>A0AA47MH62_MERPO</name>